<dbReference type="EMBL" id="LAZR01007157">
    <property type="protein sequence ID" value="KKM87066.1"/>
    <property type="molecule type" value="Genomic_DNA"/>
</dbReference>
<name>A0A0F9LIS4_9ZZZZ</name>
<accession>A0A0F9LIS4</accession>
<organism evidence="1">
    <name type="scientific">marine sediment metagenome</name>
    <dbReference type="NCBI Taxonomy" id="412755"/>
    <lineage>
        <taxon>unclassified sequences</taxon>
        <taxon>metagenomes</taxon>
        <taxon>ecological metagenomes</taxon>
    </lineage>
</organism>
<comment type="caution">
    <text evidence="1">The sequence shown here is derived from an EMBL/GenBank/DDBJ whole genome shotgun (WGS) entry which is preliminary data.</text>
</comment>
<sequence>MTMFQGFELAKLLATTEGRKLITTLQRLVASQGKDLEQVMRESIEHMEKLEAIAKKRGKTLKQVADESLKLYEATNASA</sequence>
<gene>
    <name evidence="1" type="ORF">LCGC14_1272690</name>
</gene>
<protein>
    <submittedName>
        <fullName evidence="1">Uncharacterized protein</fullName>
    </submittedName>
</protein>
<evidence type="ECO:0000313" key="1">
    <source>
        <dbReference type="EMBL" id="KKM87066.1"/>
    </source>
</evidence>
<dbReference type="AlphaFoldDB" id="A0A0F9LIS4"/>
<proteinExistence type="predicted"/>
<reference evidence="1" key="1">
    <citation type="journal article" date="2015" name="Nature">
        <title>Complex archaea that bridge the gap between prokaryotes and eukaryotes.</title>
        <authorList>
            <person name="Spang A."/>
            <person name="Saw J.H."/>
            <person name="Jorgensen S.L."/>
            <person name="Zaremba-Niedzwiedzka K."/>
            <person name="Martijn J."/>
            <person name="Lind A.E."/>
            <person name="van Eijk R."/>
            <person name="Schleper C."/>
            <person name="Guy L."/>
            <person name="Ettema T.J."/>
        </authorList>
    </citation>
    <scope>NUCLEOTIDE SEQUENCE</scope>
</reference>